<name>A0AAV4B378_9GAST</name>
<dbReference type="AlphaFoldDB" id="A0AAV4B378"/>
<protein>
    <submittedName>
        <fullName evidence="2">THAP domain-containing protein</fullName>
    </submittedName>
</protein>
<dbReference type="Proteomes" id="UP000735302">
    <property type="component" value="Unassembled WGS sequence"/>
</dbReference>
<dbReference type="InterPro" id="IPR048365">
    <property type="entry name" value="TNP-like_RNaseH_N"/>
</dbReference>
<keyword evidence="3" id="KW-1185">Reference proteome</keyword>
<gene>
    <name evidence="2" type="ORF">PoB_004159000</name>
</gene>
<evidence type="ECO:0000313" key="3">
    <source>
        <dbReference type="Proteomes" id="UP000735302"/>
    </source>
</evidence>
<evidence type="ECO:0000313" key="2">
    <source>
        <dbReference type="EMBL" id="GFO15085.1"/>
    </source>
</evidence>
<sequence>MTSNEKLCTFVFDEMSIKEAACYDPKHDLVQGFEDYAHLGRSRYKANHACVFMARGLTANWKQPFGSVFSSVICGKGGHRNNPDIGQFTSALQQVMVDSLMVASTRLLNVGIAHGQTLPIWLPWVKAAYDAMLPNYKYSCLAKQNSTNSIEKKQNS</sequence>
<accession>A0AAV4B378</accession>
<reference evidence="2 3" key="1">
    <citation type="journal article" date="2021" name="Elife">
        <title>Chloroplast acquisition without the gene transfer in kleptoplastic sea slugs, Plakobranchus ocellatus.</title>
        <authorList>
            <person name="Maeda T."/>
            <person name="Takahashi S."/>
            <person name="Yoshida T."/>
            <person name="Shimamura S."/>
            <person name="Takaki Y."/>
            <person name="Nagai Y."/>
            <person name="Toyoda A."/>
            <person name="Suzuki Y."/>
            <person name="Arimoto A."/>
            <person name="Ishii H."/>
            <person name="Satoh N."/>
            <person name="Nishiyama T."/>
            <person name="Hasebe M."/>
            <person name="Maruyama T."/>
            <person name="Minagawa J."/>
            <person name="Obokata J."/>
            <person name="Shigenobu S."/>
        </authorList>
    </citation>
    <scope>NUCLEOTIDE SEQUENCE [LARGE SCALE GENOMIC DNA]</scope>
</reference>
<feature type="domain" description="Transposable element P transposase-like RNase H" evidence="1">
    <location>
        <begin position="2"/>
        <end position="75"/>
    </location>
</feature>
<evidence type="ECO:0000259" key="1">
    <source>
        <dbReference type="Pfam" id="PF21787"/>
    </source>
</evidence>
<comment type="caution">
    <text evidence="2">The sequence shown here is derived from an EMBL/GenBank/DDBJ whole genome shotgun (WGS) entry which is preliminary data.</text>
</comment>
<dbReference type="Pfam" id="PF21787">
    <property type="entry name" value="TNP-like_RNaseH_N"/>
    <property type="match status" value="1"/>
</dbReference>
<dbReference type="EMBL" id="BLXT01004603">
    <property type="protein sequence ID" value="GFO15085.1"/>
    <property type="molecule type" value="Genomic_DNA"/>
</dbReference>
<organism evidence="2 3">
    <name type="scientific">Plakobranchus ocellatus</name>
    <dbReference type="NCBI Taxonomy" id="259542"/>
    <lineage>
        <taxon>Eukaryota</taxon>
        <taxon>Metazoa</taxon>
        <taxon>Spiralia</taxon>
        <taxon>Lophotrochozoa</taxon>
        <taxon>Mollusca</taxon>
        <taxon>Gastropoda</taxon>
        <taxon>Heterobranchia</taxon>
        <taxon>Euthyneura</taxon>
        <taxon>Panpulmonata</taxon>
        <taxon>Sacoglossa</taxon>
        <taxon>Placobranchoidea</taxon>
        <taxon>Plakobranchidae</taxon>
        <taxon>Plakobranchus</taxon>
    </lineage>
</organism>
<proteinExistence type="predicted"/>